<dbReference type="Pfam" id="PF13449">
    <property type="entry name" value="Phytase-like"/>
    <property type="match status" value="1"/>
</dbReference>
<evidence type="ECO:0000313" key="4">
    <source>
        <dbReference type="Proteomes" id="UP000017081"/>
    </source>
</evidence>
<name>U7UW97_9FUSO</name>
<reference evidence="3 4" key="1">
    <citation type="submission" date="2013-08" db="EMBL/GenBank/DDBJ databases">
        <authorList>
            <person name="Weinstock G."/>
            <person name="Sodergren E."/>
            <person name="Wylie T."/>
            <person name="Fulton L."/>
            <person name="Fulton R."/>
            <person name="Fronick C."/>
            <person name="O'Laughlin M."/>
            <person name="Godfrey J."/>
            <person name="Miner T."/>
            <person name="Herter B."/>
            <person name="Appelbaum E."/>
            <person name="Cordes M."/>
            <person name="Lek S."/>
            <person name="Wollam A."/>
            <person name="Pepin K.H."/>
            <person name="Palsikar V.B."/>
            <person name="Mitreva M."/>
            <person name="Wilson R.K."/>
        </authorList>
    </citation>
    <scope>NUCLEOTIDE SEQUENCE [LARGE SCALE GENOMIC DNA]</scope>
    <source>
        <strain evidence="3 4">ATCC BAA-474</strain>
    </source>
</reference>
<dbReference type="SUPFAM" id="SSF63829">
    <property type="entry name" value="Calcium-dependent phosphotriesterase"/>
    <property type="match status" value="1"/>
</dbReference>
<dbReference type="InterPro" id="IPR027372">
    <property type="entry name" value="Phytase-like_dom"/>
</dbReference>
<feature type="signal peptide" evidence="1">
    <location>
        <begin position="1"/>
        <end position="18"/>
    </location>
</feature>
<proteinExistence type="predicted"/>
<accession>U7UW97</accession>
<dbReference type="Gene3D" id="2.120.10.30">
    <property type="entry name" value="TolB, C-terminal domain"/>
    <property type="match status" value="1"/>
</dbReference>
<feature type="domain" description="Phytase-like" evidence="2">
    <location>
        <begin position="55"/>
        <end position="376"/>
    </location>
</feature>
<dbReference type="STRING" id="1319815.HMPREF0202_02934"/>
<dbReference type="eggNOG" id="COG4222">
    <property type="taxonomic scope" value="Bacteria"/>
</dbReference>
<dbReference type="RefSeq" id="WP_023052451.1">
    <property type="nucleotide sequence ID" value="NZ_CP173060.2"/>
</dbReference>
<sequence>MKTKLALLSLFVSTLTFSEVVNLKKFDIEVPSQFMVPYSGDESEFKDGFKTGFGSALAFKNINSDGTIEFYALTDRGPNADIPKYLKDGKSVPGKFFPAPNFTPSIGILKVDDKKAEIIDKIELKDSTGKNITGLPLPLNRIGSTGEVALDLNMNSLGYDINGLDPEGIAIDKDGNFWISDEYGPFIIKVDKNGKILEKLEPGNGLPEIVKYRIPNRGIEGLTIDKNGNIYAAVQSTLNVDGKTKDTAIFTRVLKIDPDTKEVKTFAYPIDKNYKSNSAAKIGDIYAVDENKLLIIEQGKQKGKMENLIYLVDFSKADDITTLGNLESKGNDLKIKLGEKKLVVDLRKHGWDTEKAEGLTLLPDNKTIAIINDNDFGMAISEDVSPYHYNENEKQLYLNNKATNQKLTLKKNTETSQLWLVTLKEEI</sequence>
<dbReference type="AlphaFoldDB" id="U7UW97"/>
<dbReference type="EMBL" id="AXZF01000202">
    <property type="protein sequence ID" value="ERT63164.1"/>
    <property type="molecule type" value="Genomic_DNA"/>
</dbReference>
<dbReference type="Proteomes" id="UP000017081">
    <property type="component" value="Unassembled WGS sequence"/>
</dbReference>
<dbReference type="HOGENOM" id="CLU_024928_0_0_0"/>
<dbReference type="InterPro" id="IPR011042">
    <property type="entry name" value="6-blade_b-propeller_TolB-like"/>
</dbReference>
<comment type="caution">
    <text evidence="3">The sequence shown here is derived from an EMBL/GenBank/DDBJ whole genome shotgun (WGS) entry which is preliminary data.</text>
</comment>
<dbReference type="PANTHER" id="PTHR37957:SF1">
    <property type="entry name" value="PHYTASE-LIKE DOMAIN-CONTAINING PROTEIN"/>
    <property type="match status" value="1"/>
</dbReference>
<keyword evidence="4" id="KW-1185">Reference proteome</keyword>
<protein>
    <recommendedName>
        <fullName evidence="2">Phytase-like domain-containing protein</fullName>
    </recommendedName>
</protein>
<dbReference type="PANTHER" id="PTHR37957">
    <property type="entry name" value="BLR7070 PROTEIN"/>
    <property type="match status" value="1"/>
</dbReference>
<organism evidence="3 4">
    <name type="scientific">Cetobacterium somerae ATCC BAA-474</name>
    <dbReference type="NCBI Taxonomy" id="1319815"/>
    <lineage>
        <taxon>Bacteria</taxon>
        <taxon>Fusobacteriati</taxon>
        <taxon>Fusobacteriota</taxon>
        <taxon>Fusobacteriia</taxon>
        <taxon>Fusobacteriales</taxon>
        <taxon>Fusobacteriaceae</taxon>
        <taxon>Cetobacterium</taxon>
    </lineage>
</organism>
<evidence type="ECO:0000259" key="2">
    <source>
        <dbReference type="Pfam" id="PF13449"/>
    </source>
</evidence>
<evidence type="ECO:0000313" key="3">
    <source>
        <dbReference type="EMBL" id="ERT63164.1"/>
    </source>
</evidence>
<gene>
    <name evidence="3" type="ORF">HMPREF0202_02934</name>
</gene>
<keyword evidence="1" id="KW-0732">Signal</keyword>
<dbReference type="PATRIC" id="fig|1319815.3.peg.2778"/>
<evidence type="ECO:0000256" key="1">
    <source>
        <dbReference type="SAM" id="SignalP"/>
    </source>
</evidence>
<feature type="chain" id="PRO_5004688372" description="Phytase-like domain-containing protein" evidence="1">
    <location>
        <begin position="19"/>
        <end position="427"/>
    </location>
</feature>